<evidence type="ECO:0000256" key="2">
    <source>
        <dbReference type="ARBA" id="ARBA00022448"/>
    </source>
</evidence>
<evidence type="ECO:0000256" key="1">
    <source>
        <dbReference type="ARBA" id="ARBA00005817"/>
    </source>
</evidence>
<dbReference type="Proteomes" id="UP000831485">
    <property type="component" value="Chromosome"/>
</dbReference>
<dbReference type="PROSITE" id="PS00696">
    <property type="entry name" value="ETF_ALPHA"/>
    <property type="match status" value="1"/>
</dbReference>
<dbReference type="PIRSF" id="PIRSF000089">
    <property type="entry name" value="Electra_flavoP_a"/>
    <property type="match status" value="1"/>
</dbReference>
<reference evidence="10" key="1">
    <citation type="submission" date="2020-06" db="EMBL/GenBank/DDBJ databases">
        <title>Draft genomic sequecing of Geomonas sp. Red736.</title>
        <authorList>
            <person name="Itoh H."/>
            <person name="Xu Z.X."/>
            <person name="Ushijima N."/>
            <person name="Masuda Y."/>
            <person name="Shiratori Y."/>
            <person name="Senoo K."/>
        </authorList>
    </citation>
    <scope>NUCLEOTIDE SEQUENCE [LARGE SCALE GENOMIC DNA]</scope>
    <source>
        <strain evidence="10">Red736</strain>
    </source>
</reference>
<keyword evidence="3" id="KW-0285">Flavoprotein</keyword>
<evidence type="ECO:0000313" key="10">
    <source>
        <dbReference type="Proteomes" id="UP000568888"/>
    </source>
</evidence>
<feature type="binding site" evidence="6">
    <location>
        <position position="281"/>
    </location>
    <ligand>
        <name>FAD</name>
        <dbReference type="ChEBI" id="CHEBI:57692"/>
    </ligand>
</feature>
<dbReference type="Pfam" id="PF01012">
    <property type="entry name" value="ETF"/>
    <property type="match status" value="1"/>
</dbReference>
<dbReference type="InterPro" id="IPR018206">
    <property type="entry name" value="ETF_asu_C_CS"/>
</dbReference>
<dbReference type="PANTHER" id="PTHR43153">
    <property type="entry name" value="ELECTRON TRANSFER FLAVOPROTEIN ALPHA"/>
    <property type="match status" value="1"/>
</dbReference>
<dbReference type="Gene3D" id="3.40.50.1220">
    <property type="entry name" value="TPP-binding domain"/>
    <property type="match status" value="1"/>
</dbReference>
<comment type="cofactor">
    <cofactor evidence="6">
        <name>FAD</name>
        <dbReference type="ChEBI" id="CHEBI:57692"/>
    </cofactor>
    <text evidence="6">Binds 1 FAD per dimer.</text>
</comment>
<evidence type="ECO:0000256" key="4">
    <source>
        <dbReference type="ARBA" id="ARBA00022827"/>
    </source>
</evidence>
<gene>
    <name evidence="8" type="primary">etfA_4</name>
    <name evidence="8" type="ORF">GMPD_19360</name>
    <name evidence="9" type="ORF">M1B72_06825</name>
</gene>
<dbReference type="GO" id="GO:0009055">
    <property type="term" value="F:electron transfer activity"/>
    <property type="evidence" value="ECO:0007669"/>
    <property type="project" value="InterPro"/>
</dbReference>
<dbReference type="RefSeq" id="WP_183346827.1">
    <property type="nucleotide sequence ID" value="NZ_BLXY01000002.1"/>
</dbReference>
<feature type="binding site" evidence="6">
    <location>
        <begin position="243"/>
        <end position="247"/>
    </location>
    <ligand>
        <name>FAD</name>
        <dbReference type="ChEBI" id="CHEBI:57692"/>
    </ligand>
</feature>
<dbReference type="EMBL" id="CP096574">
    <property type="protein sequence ID" value="UPU37414.1"/>
    <property type="molecule type" value="Genomic_DNA"/>
</dbReference>
<dbReference type="InterPro" id="IPR014731">
    <property type="entry name" value="ETF_asu_C"/>
</dbReference>
<keyword evidence="11" id="KW-1185">Reference proteome</keyword>
<proteinExistence type="inferred from homology"/>
<evidence type="ECO:0000313" key="8">
    <source>
        <dbReference type="EMBL" id="GFO64017.1"/>
    </source>
</evidence>
<evidence type="ECO:0000313" key="11">
    <source>
        <dbReference type="Proteomes" id="UP000831485"/>
    </source>
</evidence>
<dbReference type="InterPro" id="IPR001308">
    <property type="entry name" value="ETF_a/FixB"/>
</dbReference>
<dbReference type="AlphaFoldDB" id="A0A6V8MWD0"/>
<feature type="binding site" evidence="6">
    <location>
        <position position="204"/>
    </location>
    <ligand>
        <name>FAD</name>
        <dbReference type="ChEBI" id="CHEBI:57692"/>
    </ligand>
</feature>
<reference evidence="8" key="2">
    <citation type="journal article" date="2021" name="Int. J. Syst. Evol. Microbiol.">
        <title>Geomonas silvestris sp. nov., Geomonas paludis sp. nov. and Geomonas limicola sp. nov., isolated from terrestrial environments, and emended description of the genus Geomonas.</title>
        <authorList>
            <person name="Itoh H."/>
            <person name="Xu Z."/>
            <person name="Masuda Y."/>
            <person name="Ushijima N."/>
            <person name="Hayakawa C."/>
            <person name="Shiratori Y."/>
            <person name="Senoo K."/>
        </authorList>
    </citation>
    <scope>NUCLEOTIDE SEQUENCE</scope>
    <source>
        <strain evidence="8">Red736</strain>
    </source>
</reference>
<feature type="binding site" evidence="6">
    <location>
        <begin position="229"/>
        <end position="230"/>
    </location>
    <ligand>
        <name>FAD</name>
        <dbReference type="ChEBI" id="CHEBI:57692"/>
    </ligand>
</feature>
<comment type="similarity">
    <text evidence="1">Belongs to the ETF alpha-subunit/FixB family.</text>
</comment>
<sequence length="313" mass="32760">MKALLIGEYRQGKLLDTTYELKAFADRLGADSVMLLVGSDADLPKYEGRLYLADAGKYGEYNPDLHKQLVLQAVEKENPDCIVFVHSSYGWDLAPRVAVALKAGQVSEIVALNDGAYEVNACNAKLRRTVTPKGGLAPSGACPLAVLTIQAGAFSPSGEPQGAPQLERLELSGTASAIEFVGYEAAEQKGVDLSKAEIIVSAGRGVGKKDNVPVIAALASALGGELGASRPVVDAGWVDHSHQVGTTGQTVSPKLYVACGISGAIQHLAGMKKADFIVAINKDKDAPIGEIADVLVVADVMQFVPAFTAKCAR</sequence>
<evidence type="ECO:0000313" key="9">
    <source>
        <dbReference type="EMBL" id="UPU37414.1"/>
    </source>
</evidence>
<dbReference type="PANTHER" id="PTHR43153:SF1">
    <property type="entry name" value="ELECTRON TRANSFER FLAVOPROTEIN SUBUNIT ALPHA, MITOCHONDRIAL"/>
    <property type="match status" value="1"/>
</dbReference>
<dbReference type="InterPro" id="IPR029035">
    <property type="entry name" value="DHS-like_NAD/FAD-binding_dom"/>
</dbReference>
<evidence type="ECO:0000256" key="6">
    <source>
        <dbReference type="PIRSR" id="PIRSR000089-1"/>
    </source>
</evidence>
<evidence type="ECO:0000256" key="5">
    <source>
        <dbReference type="ARBA" id="ARBA00022982"/>
    </source>
</evidence>
<dbReference type="InterPro" id="IPR014730">
    <property type="entry name" value="ETF_a/b_N"/>
</dbReference>
<feature type="domain" description="Electron transfer flavoprotein alpha/beta-subunit N-terminal" evidence="7">
    <location>
        <begin position="3"/>
        <end position="184"/>
    </location>
</feature>
<dbReference type="Proteomes" id="UP000568888">
    <property type="component" value="Unassembled WGS sequence"/>
</dbReference>
<evidence type="ECO:0000259" key="7">
    <source>
        <dbReference type="SMART" id="SM00893"/>
    </source>
</evidence>
<dbReference type="EMBL" id="BLXY01000002">
    <property type="protein sequence ID" value="GFO64017.1"/>
    <property type="molecule type" value="Genomic_DNA"/>
</dbReference>
<dbReference type="SMART" id="SM00893">
    <property type="entry name" value="ETF"/>
    <property type="match status" value="1"/>
</dbReference>
<reference evidence="9" key="3">
    <citation type="submission" date="2022-04" db="EMBL/GenBank/DDBJ databases">
        <authorList>
            <person name="Liu G."/>
        </authorList>
    </citation>
    <scope>NUCLEOTIDE SEQUENCE</scope>
    <source>
        <strain evidence="9">RG22</strain>
    </source>
</reference>
<keyword evidence="4 6" id="KW-0274">FAD</keyword>
<accession>A0A6V8MWD0</accession>
<dbReference type="SUPFAM" id="SSF52402">
    <property type="entry name" value="Adenine nucleotide alpha hydrolases-like"/>
    <property type="match status" value="1"/>
</dbReference>
<dbReference type="GO" id="GO:0033539">
    <property type="term" value="P:fatty acid beta-oxidation using acyl-CoA dehydrogenase"/>
    <property type="evidence" value="ECO:0007669"/>
    <property type="project" value="TreeGrafter"/>
</dbReference>
<dbReference type="Pfam" id="PF00766">
    <property type="entry name" value="ETF_alpha"/>
    <property type="match status" value="1"/>
</dbReference>
<feature type="binding site" evidence="6">
    <location>
        <begin position="260"/>
        <end position="267"/>
    </location>
    <ligand>
        <name>FAD</name>
        <dbReference type="ChEBI" id="CHEBI:57692"/>
    </ligand>
</feature>
<name>A0A6V8MWD0_9BACT</name>
<dbReference type="Gene3D" id="3.40.50.620">
    <property type="entry name" value="HUPs"/>
    <property type="match status" value="1"/>
</dbReference>
<dbReference type="InterPro" id="IPR014729">
    <property type="entry name" value="Rossmann-like_a/b/a_fold"/>
</dbReference>
<keyword evidence="2" id="KW-0813">Transport</keyword>
<evidence type="ECO:0000256" key="3">
    <source>
        <dbReference type="ARBA" id="ARBA00022630"/>
    </source>
</evidence>
<keyword evidence="5" id="KW-0249">Electron transport</keyword>
<dbReference type="GO" id="GO:0050660">
    <property type="term" value="F:flavin adenine dinucleotide binding"/>
    <property type="evidence" value="ECO:0007669"/>
    <property type="project" value="InterPro"/>
</dbReference>
<protein>
    <submittedName>
        <fullName evidence="8 9">Electron transfer flavoprotein subunit alpha</fullName>
    </submittedName>
</protein>
<dbReference type="SUPFAM" id="SSF52467">
    <property type="entry name" value="DHS-like NAD/FAD-binding domain"/>
    <property type="match status" value="1"/>
</dbReference>
<organism evidence="8 10">
    <name type="scientific">Geomonas paludis</name>
    <dbReference type="NCBI Taxonomy" id="2740185"/>
    <lineage>
        <taxon>Bacteria</taxon>
        <taxon>Pseudomonadati</taxon>
        <taxon>Thermodesulfobacteriota</taxon>
        <taxon>Desulfuromonadia</taxon>
        <taxon>Geobacterales</taxon>
        <taxon>Geobacteraceae</taxon>
        <taxon>Geomonas</taxon>
    </lineage>
</organism>